<feature type="signal peptide" evidence="1">
    <location>
        <begin position="1"/>
        <end position="32"/>
    </location>
</feature>
<comment type="caution">
    <text evidence="2">The sequence shown here is derived from an EMBL/GenBank/DDBJ whole genome shotgun (WGS) entry which is preliminary data.</text>
</comment>
<protein>
    <submittedName>
        <fullName evidence="2">Uncharacterized protein</fullName>
    </submittedName>
</protein>
<dbReference type="InterPro" id="IPR029033">
    <property type="entry name" value="His_PPase_superfam"/>
</dbReference>
<dbReference type="Pfam" id="PF00328">
    <property type="entry name" value="His_Phos_2"/>
    <property type="match status" value="1"/>
</dbReference>
<keyword evidence="1" id="KW-0732">Signal</keyword>
<feature type="chain" id="PRO_5045133650" evidence="1">
    <location>
        <begin position="33"/>
        <end position="188"/>
    </location>
</feature>
<keyword evidence="3" id="KW-1185">Reference proteome</keyword>
<evidence type="ECO:0000256" key="1">
    <source>
        <dbReference type="SAM" id="SignalP"/>
    </source>
</evidence>
<gene>
    <name evidence="2" type="ORF">QWZ18_10155</name>
</gene>
<dbReference type="Proteomes" id="UP001244297">
    <property type="component" value="Unassembled WGS sequence"/>
</dbReference>
<reference evidence="3" key="1">
    <citation type="journal article" date="2019" name="Int. J. Syst. Evol. Microbiol.">
        <title>The Global Catalogue of Microorganisms (GCM) 10K type strain sequencing project: providing services to taxonomists for standard genome sequencing and annotation.</title>
        <authorList>
            <consortium name="The Broad Institute Genomics Platform"/>
            <consortium name="The Broad Institute Genome Sequencing Center for Infectious Disease"/>
            <person name="Wu L."/>
            <person name="Ma J."/>
        </authorList>
    </citation>
    <scope>NUCLEOTIDE SEQUENCE [LARGE SCALE GENOMIC DNA]</scope>
    <source>
        <strain evidence="3">CECT 7806</strain>
    </source>
</reference>
<dbReference type="EMBL" id="JAUFPT010000027">
    <property type="protein sequence ID" value="MDN3570989.1"/>
    <property type="molecule type" value="Genomic_DNA"/>
</dbReference>
<evidence type="ECO:0000313" key="2">
    <source>
        <dbReference type="EMBL" id="MDN3570989.1"/>
    </source>
</evidence>
<name>A0ABT8ANK6_9HYPH</name>
<sequence>MRRRASRAVGRPRCTGLCAALITLLAAAPRRAADLLHRTPEIAAFRAATLLRMLADLLAGEAPRGLGVPPLGPRARLVVLAGDDTTLANLSGALGLGWSLPGQPDPTPPGAALAFELWRNTETGARTVRVRIYAQTLDQLRSARVLGPLDPPVTLPLAIGICRAREGACGVETFATNLCAAVPPVCVR</sequence>
<accession>A0ABT8ANK6</accession>
<organism evidence="2 3">
    <name type="scientific">Methylobacterium longum</name>
    <dbReference type="NCBI Taxonomy" id="767694"/>
    <lineage>
        <taxon>Bacteria</taxon>
        <taxon>Pseudomonadati</taxon>
        <taxon>Pseudomonadota</taxon>
        <taxon>Alphaproteobacteria</taxon>
        <taxon>Hyphomicrobiales</taxon>
        <taxon>Methylobacteriaceae</taxon>
        <taxon>Methylobacterium</taxon>
    </lineage>
</organism>
<dbReference type="RefSeq" id="WP_238289338.1">
    <property type="nucleotide sequence ID" value="NZ_BPQS01000015.1"/>
</dbReference>
<dbReference type="Gene3D" id="3.40.50.1240">
    <property type="entry name" value="Phosphoglycerate mutase-like"/>
    <property type="match status" value="1"/>
</dbReference>
<proteinExistence type="predicted"/>
<dbReference type="SUPFAM" id="SSF53254">
    <property type="entry name" value="Phosphoglycerate mutase-like"/>
    <property type="match status" value="1"/>
</dbReference>
<dbReference type="InterPro" id="IPR000560">
    <property type="entry name" value="His_Pase_clade-2"/>
</dbReference>
<evidence type="ECO:0000313" key="3">
    <source>
        <dbReference type="Proteomes" id="UP001244297"/>
    </source>
</evidence>